<organism evidence="3 4">
    <name type="scientific">Endozoicomonas numazuensis</name>
    <dbReference type="NCBI Taxonomy" id="1137799"/>
    <lineage>
        <taxon>Bacteria</taxon>
        <taxon>Pseudomonadati</taxon>
        <taxon>Pseudomonadota</taxon>
        <taxon>Gammaproteobacteria</taxon>
        <taxon>Oceanospirillales</taxon>
        <taxon>Endozoicomonadaceae</taxon>
        <taxon>Endozoicomonas</taxon>
    </lineage>
</organism>
<keyword evidence="4" id="KW-1185">Reference proteome</keyword>
<gene>
    <name evidence="3" type="ORF">GZ78_15820</name>
</gene>
<dbReference type="STRING" id="1137799.GZ78_15820"/>
<protein>
    <submittedName>
        <fullName evidence="3">Uncharacterized protein</fullName>
    </submittedName>
</protein>
<sequence>MKISLSQFTQSLFKMSFFKLAMNAWKHWNVRKDESGIETLGKMFRRSSSQESTPPSTPIHDHKVDPWSAMPPKPEVQVGVTYAQRSFDMECALEFFPVPHGAETSSLIGEIRQICGQGTTLEILFSKLNELKDTAEKFQIEVEKNTQNEAFLVVPYYGAHKVVKDTPRNRSYYRLSDKAAEKQKVILKSDRLLACSKIETMIEHLKHELGPGKLEEKLKKLETKSRKNESYRSQDFRKDLGKLSGRALELKAKCAEMVTSEDPRLSSLGNQWMKDLTQIVAQARTLMERELPGG</sequence>
<feature type="region of interest" description="Disordered" evidence="2">
    <location>
        <begin position="44"/>
        <end position="70"/>
    </location>
</feature>
<evidence type="ECO:0000256" key="2">
    <source>
        <dbReference type="SAM" id="MobiDB-lite"/>
    </source>
</evidence>
<evidence type="ECO:0000313" key="3">
    <source>
        <dbReference type="EMBL" id="KEQ17285.1"/>
    </source>
</evidence>
<evidence type="ECO:0000313" key="4">
    <source>
        <dbReference type="Proteomes" id="UP000028073"/>
    </source>
</evidence>
<feature type="coiled-coil region" evidence="1">
    <location>
        <begin position="121"/>
        <end position="148"/>
    </location>
</feature>
<accession>A0A081NFR2</accession>
<dbReference type="RefSeq" id="WP_034837397.1">
    <property type="nucleotide sequence ID" value="NZ_JOKH01000003.1"/>
</dbReference>
<dbReference type="OrthoDB" id="9821109at2"/>
<keyword evidence="1" id="KW-0175">Coiled coil</keyword>
<name>A0A081NFR2_9GAMM</name>
<comment type="caution">
    <text evidence="3">The sequence shown here is derived from an EMBL/GenBank/DDBJ whole genome shotgun (WGS) entry which is preliminary data.</text>
</comment>
<evidence type="ECO:0000256" key="1">
    <source>
        <dbReference type="SAM" id="Coils"/>
    </source>
</evidence>
<dbReference type="EMBL" id="JOKH01000003">
    <property type="protein sequence ID" value="KEQ17285.1"/>
    <property type="molecule type" value="Genomic_DNA"/>
</dbReference>
<proteinExistence type="predicted"/>
<reference evidence="3 4" key="1">
    <citation type="submission" date="2014-06" db="EMBL/GenBank/DDBJ databases">
        <title>Whole Genome Sequences of Three Symbiotic Endozoicomonas Bacteria.</title>
        <authorList>
            <person name="Neave M.J."/>
            <person name="Apprill A."/>
            <person name="Voolstra C.R."/>
        </authorList>
    </citation>
    <scope>NUCLEOTIDE SEQUENCE [LARGE SCALE GENOMIC DNA]</scope>
    <source>
        <strain evidence="3 4">DSM 25634</strain>
    </source>
</reference>
<dbReference type="Proteomes" id="UP000028073">
    <property type="component" value="Unassembled WGS sequence"/>
</dbReference>
<dbReference type="AlphaFoldDB" id="A0A081NFR2"/>